<accession>A0ACB8UPI9</accession>
<dbReference type="EMBL" id="JALBCA010000184">
    <property type="protein sequence ID" value="KAI2381707.1"/>
    <property type="molecule type" value="Genomic_DNA"/>
</dbReference>
<gene>
    <name evidence="1" type="ORF">LOY88_006646</name>
</gene>
<name>A0ACB8UPI9_9EURO</name>
<protein>
    <submittedName>
        <fullName evidence="1">Uncharacterized protein</fullName>
    </submittedName>
</protein>
<proteinExistence type="predicted"/>
<organism evidence="1">
    <name type="scientific">Ophidiomyces ophidiicola</name>
    <dbReference type="NCBI Taxonomy" id="1387563"/>
    <lineage>
        <taxon>Eukaryota</taxon>
        <taxon>Fungi</taxon>
        <taxon>Dikarya</taxon>
        <taxon>Ascomycota</taxon>
        <taxon>Pezizomycotina</taxon>
        <taxon>Eurotiomycetes</taxon>
        <taxon>Eurotiomycetidae</taxon>
        <taxon>Onygenales</taxon>
        <taxon>Onygenaceae</taxon>
        <taxon>Ophidiomyces</taxon>
    </lineage>
</organism>
<evidence type="ECO:0000313" key="1">
    <source>
        <dbReference type="EMBL" id="KAI2381707.1"/>
    </source>
</evidence>
<comment type="caution">
    <text evidence="1">The sequence shown here is derived from an EMBL/GenBank/DDBJ whole genome shotgun (WGS) entry which is preliminary data.</text>
</comment>
<sequence length="395" mass="43106">MASQPQKAAAHGFSDSPSNTRTEPSLNDRFFRYFQQEIIALQGQMGRLADTSTAGGESKDAIDHCLAGIARLSSEVQDASSYLPPYDQRVYAEAIKALQEKLAETRAAIAPRQKFSFKTARKNRSAVSLADVAELDAAGRRHIPGYQSGGSSAESSVTPNPAQSSLGSDNCKVESSNIDAGGKASTPSEPRRRIEDGHFMPKEGIKPIVVHSKSNALYVLPAITAQPTIPASITSIRSSLVDMTTGQPFAVISLRDVTSSLILCGEINGAAHVTGVRNSVILVSCHQFRMHDCADVDVYLGCSSTPIIEGCNDIRFTHMPAPCLSTGNQLTSRDAWAHVDDFSWLKYERSPNWRMLDEAELLPDSVWSRIYHYETNWPLEKILKISRRLPDDALG</sequence>
<reference evidence="1" key="1">
    <citation type="journal article" date="2022" name="bioRxiv">
        <title>Population genetic analysis of Ophidiomyces ophidiicola, the causative agent of snake fungal disease, indicates recent introductions to the USA.</title>
        <authorList>
            <person name="Ladner J.T."/>
            <person name="Palmer J.M."/>
            <person name="Ettinger C.L."/>
            <person name="Stajich J.E."/>
            <person name="Farrell T.M."/>
            <person name="Glorioso B.M."/>
            <person name="Lawson B."/>
            <person name="Price S.J."/>
            <person name="Stengle A.G."/>
            <person name="Grear D.A."/>
            <person name="Lorch J.M."/>
        </authorList>
    </citation>
    <scope>NUCLEOTIDE SEQUENCE</scope>
    <source>
        <strain evidence="1">NWHC 24266-5</strain>
    </source>
</reference>